<protein>
    <submittedName>
        <fullName evidence="1">Uncharacterized protein</fullName>
    </submittedName>
</protein>
<dbReference type="KEGG" id="cyt:cce_3980"/>
<keyword evidence="2" id="KW-1185">Reference proteome</keyword>
<proteinExistence type="predicted"/>
<evidence type="ECO:0000313" key="2">
    <source>
        <dbReference type="Proteomes" id="UP000001203"/>
    </source>
</evidence>
<reference evidence="1 2" key="1">
    <citation type="journal article" date="2008" name="Proc. Natl. Acad. Sci. U.S.A.">
        <title>The genome of Cyanothece 51142, a unicellular diazotrophic cyanobacterium important in the marine nitrogen cycle.</title>
        <authorList>
            <person name="Welsh E.A."/>
            <person name="Liberton M."/>
            <person name="Stoeckel J."/>
            <person name="Loh T."/>
            <person name="Elvitigala T."/>
            <person name="Wang C."/>
            <person name="Wollam A."/>
            <person name="Fulton R.S."/>
            <person name="Clifton S.W."/>
            <person name="Jacobs J.M."/>
            <person name="Aurora R."/>
            <person name="Ghosh B.K."/>
            <person name="Sherman L.A."/>
            <person name="Smith R.D."/>
            <person name="Wilson R.K."/>
            <person name="Pakrasi H.B."/>
        </authorList>
    </citation>
    <scope>NUCLEOTIDE SEQUENCE [LARGE SCALE GENOMIC DNA]</scope>
    <source>
        <strain evidence="2">ATCC 51142 / BH68</strain>
    </source>
</reference>
<organism evidence="1 2">
    <name type="scientific">Crocosphaera subtropica (strain ATCC 51142 / BH68)</name>
    <name type="common">Cyanothece sp. (strain ATCC 51142)</name>
    <dbReference type="NCBI Taxonomy" id="43989"/>
    <lineage>
        <taxon>Bacteria</taxon>
        <taxon>Bacillati</taxon>
        <taxon>Cyanobacteriota</taxon>
        <taxon>Cyanophyceae</taxon>
        <taxon>Oscillatoriophycideae</taxon>
        <taxon>Chroococcales</taxon>
        <taxon>Aphanothecaceae</taxon>
        <taxon>Crocosphaera</taxon>
        <taxon>Crocosphaera subtropica</taxon>
    </lineage>
</organism>
<dbReference type="HOGENOM" id="CLU_058593_0_0_3"/>
<dbReference type="OrthoDB" id="490422at2"/>
<dbReference type="AlphaFoldDB" id="B1WQ13"/>
<evidence type="ECO:0000313" key="1">
    <source>
        <dbReference type="EMBL" id="ACB53328.1"/>
    </source>
</evidence>
<accession>B1WQ13</accession>
<dbReference type="STRING" id="43989.cce_3980"/>
<name>B1WQ13_CROS5</name>
<gene>
    <name evidence="1" type="ordered locus">cce_3980</name>
</gene>
<dbReference type="eggNOG" id="COG2114">
    <property type="taxonomic scope" value="Bacteria"/>
</dbReference>
<dbReference type="EMBL" id="CP000806">
    <property type="protein sequence ID" value="ACB53328.1"/>
    <property type="molecule type" value="Genomic_DNA"/>
</dbReference>
<dbReference type="Proteomes" id="UP000001203">
    <property type="component" value="Chromosome circular"/>
</dbReference>
<sequence>MQLSSDSFYQAVHYLEHHPESIRVKKLIFCICQKSWENDLNILNQLSMENLIKELIKQQQTLEQLTLSLYRLVKTLNRPKVYAGVAKAIVEQLGPIYREFHQETEVIEVATNPKETHVSDGSVLLEQAVRNLSNHPETARIHKLIYAITKNSWENDLNRIQTYGLKNLIRETLEIYPDYNTLKQAFIQLVNNINKKNLYLAISKVILHQIGGLYDNLQQEEDPLSQDNSHSYSTQIISLNNSKNFGNIQPSSASAFETSVINITSEQMVTELKQVQAPPAPSPAKAKYDIFEIRLEIMQYTNPLRAKILLFSLLFHPWDRSGQDWSTLRSYTLDDLLEQILQSGRSMAEIEGKLYTLAKSLNDSESHLQTASTVVEAIKPFL</sequence>
<dbReference type="RefSeq" id="WP_009543928.1">
    <property type="nucleotide sequence ID" value="NC_010546.1"/>
</dbReference>